<dbReference type="PANTHER" id="PTHR47326">
    <property type="entry name" value="TRANSPOSABLE ELEMENT TC3 TRANSPOSASE-LIKE PROTEIN"/>
    <property type="match status" value="1"/>
</dbReference>
<feature type="non-terminal residue" evidence="2">
    <location>
        <position position="1"/>
    </location>
</feature>
<dbReference type="InterPro" id="IPR036397">
    <property type="entry name" value="RNaseH_sf"/>
</dbReference>
<dbReference type="Proteomes" id="UP000595437">
    <property type="component" value="Chromosome 1"/>
</dbReference>
<dbReference type="Pfam" id="PF16087">
    <property type="entry name" value="DUF4817"/>
    <property type="match status" value="1"/>
</dbReference>
<gene>
    <name evidence="2" type="ORF">FKW44_000281</name>
</gene>
<name>A0A7T8KH38_CALRO</name>
<feature type="domain" description="DUF4817" evidence="1">
    <location>
        <begin position="5"/>
        <end position="55"/>
    </location>
</feature>
<reference evidence="3" key="1">
    <citation type="submission" date="2021-01" db="EMBL/GenBank/DDBJ databases">
        <title>Caligus Genome Assembly.</title>
        <authorList>
            <person name="Gallardo-Escarate C."/>
        </authorList>
    </citation>
    <scope>NUCLEOTIDE SEQUENCE [LARGE SCALE GENOMIC DNA]</scope>
</reference>
<keyword evidence="3" id="KW-1185">Reference proteome</keyword>
<dbReference type="PANTHER" id="PTHR47326:SF1">
    <property type="entry name" value="HTH PSQ-TYPE DOMAIN-CONTAINING PROTEIN"/>
    <property type="match status" value="1"/>
</dbReference>
<evidence type="ECO:0000313" key="2">
    <source>
        <dbReference type="EMBL" id="QQP55827.1"/>
    </source>
</evidence>
<sequence length="317" mass="37265">MERLTNEQRLQIVEIYYQNSCSVKNVHRLLRPYYGRHNRPCESTIRAVITKFRTKFTLLDIKPSTRMRTVRTEENIAAVASSVNENREMSIRRRSQQLGLCYSTTWKILSVDLGLKAYKIQLLQELKPNDLPQRLMFGEWALEQLDENPLFYRKIVFSDEAHFWLNGYVNKQNCRIWSDEQPHAINELPMHPEKTTVWCGLWAGGIIGPFFFKDDRGRNVTLAELNLVNMWFQQDGATCHTARETMNMLKDEFGEQLISRNGPVSWPPRSCDLTPLDYFLWGYVKSLVYVDKPNTIEALQDNITRVIRRIQPEMLEQ</sequence>
<proteinExistence type="predicted"/>
<dbReference type="AlphaFoldDB" id="A0A7T8KH38"/>
<evidence type="ECO:0000259" key="1">
    <source>
        <dbReference type="Pfam" id="PF16087"/>
    </source>
</evidence>
<dbReference type="Gene3D" id="3.30.420.10">
    <property type="entry name" value="Ribonuclease H-like superfamily/Ribonuclease H"/>
    <property type="match status" value="1"/>
</dbReference>
<dbReference type="GO" id="GO:0003676">
    <property type="term" value="F:nucleic acid binding"/>
    <property type="evidence" value="ECO:0007669"/>
    <property type="project" value="InterPro"/>
</dbReference>
<evidence type="ECO:0000313" key="3">
    <source>
        <dbReference type="Proteomes" id="UP000595437"/>
    </source>
</evidence>
<dbReference type="InterPro" id="IPR032135">
    <property type="entry name" value="DUF4817"/>
</dbReference>
<accession>A0A7T8KH38</accession>
<protein>
    <submittedName>
        <fullName evidence="2">DD41D transposase</fullName>
    </submittedName>
</protein>
<dbReference type="OrthoDB" id="6375373at2759"/>
<organism evidence="2 3">
    <name type="scientific">Caligus rogercresseyi</name>
    <name type="common">Sea louse</name>
    <dbReference type="NCBI Taxonomy" id="217165"/>
    <lineage>
        <taxon>Eukaryota</taxon>
        <taxon>Metazoa</taxon>
        <taxon>Ecdysozoa</taxon>
        <taxon>Arthropoda</taxon>
        <taxon>Crustacea</taxon>
        <taxon>Multicrustacea</taxon>
        <taxon>Hexanauplia</taxon>
        <taxon>Copepoda</taxon>
        <taxon>Siphonostomatoida</taxon>
        <taxon>Caligidae</taxon>
        <taxon>Caligus</taxon>
    </lineage>
</organism>
<dbReference type="EMBL" id="CP045890">
    <property type="protein sequence ID" value="QQP55827.1"/>
    <property type="molecule type" value="Genomic_DNA"/>
</dbReference>